<dbReference type="GO" id="GO:0016987">
    <property type="term" value="F:sigma factor activity"/>
    <property type="evidence" value="ECO:0007669"/>
    <property type="project" value="UniProtKB-KW"/>
</dbReference>
<evidence type="ECO:0000256" key="3">
    <source>
        <dbReference type="ARBA" id="ARBA00023082"/>
    </source>
</evidence>
<dbReference type="InterPro" id="IPR039425">
    <property type="entry name" value="RNA_pol_sigma-70-like"/>
</dbReference>
<organism evidence="8 9">
    <name type="scientific">Fulvivirga imtechensis AK7</name>
    <dbReference type="NCBI Taxonomy" id="1237149"/>
    <lineage>
        <taxon>Bacteria</taxon>
        <taxon>Pseudomonadati</taxon>
        <taxon>Bacteroidota</taxon>
        <taxon>Cytophagia</taxon>
        <taxon>Cytophagales</taxon>
        <taxon>Fulvivirgaceae</taxon>
        <taxon>Fulvivirga</taxon>
    </lineage>
</organism>
<feature type="domain" description="RNA polymerase sigma-70 region 2" evidence="6">
    <location>
        <begin position="61"/>
        <end position="128"/>
    </location>
</feature>
<gene>
    <name evidence="8" type="ORF">C900_02704</name>
</gene>
<dbReference type="PANTHER" id="PTHR43133">
    <property type="entry name" value="RNA POLYMERASE ECF-TYPE SIGMA FACTO"/>
    <property type="match status" value="1"/>
</dbReference>
<dbReference type="Gene3D" id="1.10.10.10">
    <property type="entry name" value="Winged helix-like DNA-binding domain superfamily/Winged helix DNA-binding domain"/>
    <property type="match status" value="1"/>
</dbReference>
<evidence type="ECO:0000256" key="1">
    <source>
        <dbReference type="ARBA" id="ARBA00010641"/>
    </source>
</evidence>
<proteinExistence type="inferred from homology"/>
<evidence type="ECO:0000256" key="5">
    <source>
        <dbReference type="ARBA" id="ARBA00023163"/>
    </source>
</evidence>
<keyword evidence="3" id="KW-0731">Sigma factor</keyword>
<evidence type="ECO:0000256" key="4">
    <source>
        <dbReference type="ARBA" id="ARBA00023125"/>
    </source>
</evidence>
<dbReference type="SUPFAM" id="SSF88659">
    <property type="entry name" value="Sigma3 and sigma4 domains of RNA polymerase sigma factors"/>
    <property type="match status" value="1"/>
</dbReference>
<dbReference type="STRING" id="1237149.C900_02704"/>
<dbReference type="OrthoDB" id="9784984at2"/>
<evidence type="ECO:0000259" key="6">
    <source>
        <dbReference type="Pfam" id="PF04542"/>
    </source>
</evidence>
<protein>
    <recommendedName>
        <fullName evidence="10">RNA polymerase ECF-type sigma factor</fullName>
    </recommendedName>
</protein>
<dbReference type="InterPro" id="IPR013325">
    <property type="entry name" value="RNA_pol_sigma_r2"/>
</dbReference>
<dbReference type="PANTHER" id="PTHR43133:SF8">
    <property type="entry name" value="RNA POLYMERASE SIGMA FACTOR HI_1459-RELATED"/>
    <property type="match status" value="1"/>
</dbReference>
<accession>L8K121</accession>
<dbReference type="Pfam" id="PF04542">
    <property type="entry name" value="Sigma70_r2"/>
    <property type="match status" value="1"/>
</dbReference>
<comment type="similarity">
    <text evidence="1">Belongs to the sigma-70 factor family. ECF subfamily.</text>
</comment>
<dbReference type="eggNOG" id="COG1595">
    <property type="taxonomic scope" value="Bacteria"/>
</dbReference>
<dbReference type="AlphaFoldDB" id="L8K121"/>
<keyword evidence="2" id="KW-0805">Transcription regulation</keyword>
<keyword evidence="4" id="KW-0238">DNA-binding</keyword>
<evidence type="ECO:0000313" key="8">
    <source>
        <dbReference type="EMBL" id="ELR73619.1"/>
    </source>
</evidence>
<evidence type="ECO:0000259" key="7">
    <source>
        <dbReference type="Pfam" id="PF04545"/>
    </source>
</evidence>
<evidence type="ECO:0000256" key="2">
    <source>
        <dbReference type="ARBA" id="ARBA00023015"/>
    </source>
</evidence>
<dbReference type="GO" id="GO:0006352">
    <property type="term" value="P:DNA-templated transcription initiation"/>
    <property type="evidence" value="ECO:0007669"/>
    <property type="project" value="InterPro"/>
</dbReference>
<dbReference type="RefSeq" id="WP_009577841.1">
    <property type="nucleotide sequence ID" value="NZ_AMZN01000004.1"/>
</dbReference>
<dbReference type="InterPro" id="IPR007630">
    <property type="entry name" value="RNA_pol_sigma70_r4"/>
</dbReference>
<name>L8K121_9BACT</name>
<dbReference type="InterPro" id="IPR036388">
    <property type="entry name" value="WH-like_DNA-bd_sf"/>
</dbReference>
<dbReference type="GO" id="GO:0003677">
    <property type="term" value="F:DNA binding"/>
    <property type="evidence" value="ECO:0007669"/>
    <property type="project" value="UniProtKB-KW"/>
</dbReference>
<sequence>MVPHPITTIYYPRLWWMLSNLVNSILKISTPPTYHKTKDEIVAEYEIIKRSQKNPEHFAPLYRKYYDSIFLFIYKRVDHQEVTADITSRVFLKCLKHIGKYKYQGVPFSAWLYKIAVNEINLFFRQQTKFERVVSLDSHHLQHLFEEIDYSELQIDTEVLVSVLLEQLDATEIQFIELRFFENRSFKEIGYLLGTTEVNAKIKTYRILKKLKELSKQIKYND</sequence>
<reference evidence="8 9" key="1">
    <citation type="submission" date="2012-12" db="EMBL/GenBank/DDBJ databases">
        <title>Genome assembly of Fulvivirga imtechensis AK7.</title>
        <authorList>
            <person name="Nupur N."/>
            <person name="Khatri I."/>
            <person name="Kumar R."/>
            <person name="Subramanian S."/>
            <person name="Pinnaka A."/>
        </authorList>
    </citation>
    <scope>NUCLEOTIDE SEQUENCE [LARGE SCALE GENOMIC DNA]</scope>
    <source>
        <strain evidence="8 9">AK7</strain>
    </source>
</reference>
<keyword evidence="5" id="KW-0804">Transcription</keyword>
<dbReference type="Gene3D" id="1.10.1740.10">
    <property type="match status" value="1"/>
</dbReference>
<evidence type="ECO:0008006" key="10">
    <source>
        <dbReference type="Google" id="ProtNLM"/>
    </source>
</evidence>
<dbReference type="InterPro" id="IPR013324">
    <property type="entry name" value="RNA_pol_sigma_r3/r4-like"/>
</dbReference>
<dbReference type="SUPFAM" id="SSF88946">
    <property type="entry name" value="Sigma2 domain of RNA polymerase sigma factors"/>
    <property type="match status" value="1"/>
</dbReference>
<dbReference type="InterPro" id="IPR007627">
    <property type="entry name" value="RNA_pol_sigma70_r2"/>
</dbReference>
<dbReference type="Pfam" id="PF04545">
    <property type="entry name" value="Sigma70_r4"/>
    <property type="match status" value="1"/>
</dbReference>
<comment type="caution">
    <text evidence="8">The sequence shown here is derived from an EMBL/GenBank/DDBJ whole genome shotgun (WGS) entry which is preliminary data.</text>
</comment>
<dbReference type="InterPro" id="IPR014284">
    <property type="entry name" value="RNA_pol_sigma-70_dom"/>
</dbReference>
<dbReference type="EMBL" id="AMZN01000004">
    <property type="protein sequence ID" value="ELR73619.1"/>
    <property type="molecule type" value="Genomic_DNA"/>
</dbReference>
<feature type="domain" description="RNA polymerase sigma-70 region 4" evidence="7">
    <location>
        <begin position="164"/>
        <end position="213"/>
    </location>
</feature>
<dbReference type="Proteomes" id="UP000011135">
    <property type="component" value="Unassembled WGS sequence"/>
</dbReference>
<keyword evidence="9" id="KW-1185">Reference proteome</keyword>
<evidence type="ECO:0000313" key="9">
    <source>
        <dbReference type="Proteomes" id="UP000011135"/>
    </source>
</evidence>
<dbReference type="NCBIfam" id="TIGR02937">
    <property type="entry name" value="sigma70-ECF"/>
    <property type="match status" value="1"/>
</dbReference>